<keyword evidence="3" id="KW-1185">Reference proteome</keyword>
<dbReference type="AlphaFoldDB" id="A0A6G1FGM6"/>
<evidence type="ECO:0000313" key="2">
    <source>
        <dbReference type="EMBL" id="KAF0936090.1"/>
    </source>
</evidence>
<dbReference type="Proteomes" id="UP000479710">
    <property type="component" value="Unassembled WGS sequence"/>
</dbReference>
<proteinExistence type="predicted"/>
<accession>A0A6G1FGM6</accession>
<name>A0A6G1FGM6_9ORYZ</name>
<evidence type="ECO:0000256" key="1">
    <source>
        <dbReference type="SAM" id="MobiDB-lite"/>
    </source>
</evidence>
<gene>
    <name evidence="2" type="ORF">E2562_038661</name>
</gene>
<dbReference type="EMBL" id="SPHZ02000001">
    <property type="protein sequence ID" value="KAF0936090.1"/>
    <property type="molecule type" value="Genomic_DNA"/>
</dbReference>
<comment type="caution">
    <text evidence="2">The sequence shown here is derived from an EMBL/GenBank/DDBJ whole genome shotgun (WGS) entry which is preliminary data.</text>
</comment>
<protein>
    <submittedName>
        <fullName evidence="2">Uncharacterized protein</fullName>
    </submittedName>
</protein>
<sequence>MTRPISHRTSSLLHGGHAQAQSLQGDGYNVPRQRQLITSPMTVAFRAGANPSTGQLAYHGCHVRREGRRHDRNAL</sequence>
<feature type="region of interest" description="Disordered" evidence="1">
    <location>
        <begin position="1"/>
        <end position="32"/>
    </location>
</feature>
<organism evidence="2 3">
    <name type="scientific">Oryza meyeriana var. granulata</name>
    <dbReference type="NCBI Taxonomy" id="110450"/>
    <lineage>
        <taxon>Eukaryota</taxon>
        <taxon>Viridiplantae</taxon>
        <taxon>Streptophyta</taxon>
        <taxon>Embryophyta</taxon>
        <taxon>Tracheophyta</taxon>
        <taxon>Spermatophyta</taxon>
        <taxon>Magnoliopsida</taxon>
        <taxon>Liliopsida</taxon>
        <taxon>Poales</taxon>
        <taxon>Poaceae</taxon>
        <taxon>BOP clade</taxon>
        <taxon>Oryzoideae</taxon>
        <taxon>Oryzeae</taxon>
        <taxon>Oryzinae</taxon>
        <taxon>Oryza</taxon>
        <taxon>Oryza meyeriana</taxon>
    </lineage>
</organism>
<reference evidence="2 3" key="1">
    <citation type="submission" date="2019-11" db="EMBL/GenBank/DDBJ databases">
        <title>Whole genome sequence of Oryza granulata.</title>
        <authorList>
            <person name="Li W."/>
        </authorList>
    </citation>
    <scope>NUCLEOTIDE SEQUENCE [LARGE SCALE GENOMIC DNA]</scope>
    <source>
        <strain evidence="3">cv. Menghai</strain>
        <tissue evidence="2">Leaf</tissue>
    </source>
</reference>
<evidence type="ECO:0000313" key="3">
    <source>
        <dbReference type="Proteomes" id="UP000479710"/>
    </source>
</evidence>